<dbReference type="EMBL" id="JAAAIN010005465">
    <property type="protein sequence ID" value="KAG0274405.1"/>
    <property type="molecule type" value="Genomic_DNA"/>
</dbReference>
<feature type="domain" description="PPM-type phosphatase" evidence="1">
    <location>
        <begin position="1"/>
        <end position="109"/>
    </location>
</feature>
<dbReference type="InterPro" id="IPR036457">
    <property type="entry name" value="PPM-type-like_dom_sf"/>
</dbReference>
<dbReference type="Proteomes" id="UP000823405">
    <property type="component" value="Unassembled WGS sequence"/>
</dbReference>
<dbReference type="PANTHER" id="PTHR47992">
    <property type="entry name" value="PROTEIN PHOSPHATASE"/>
    <property type="match status" value="1"/>
</dbReference>
<sequence>GSDHTEAQRILDVGGFVMNNRVNGVLAVTRALGDSSMKEFIIGAPYTTRTEIGADNPYLILACDGLWDVCSDQEAVDLVKEVICPTKASQLLLEHALQKFSTDNISVMV</sequence>
<dbReference type="PROSITE" id="PS51746">
    <property type="entry name" value="PPM_2"/>
    <property type="match status" value="1"/>
</dbReference>
<dbReference type="Pfam" id="PF00481">
    <property type="entry name" value="PP2C"/>
    <property type="match status" value="1"/>
</dbReference>
<organism evidence="2 3">
    <name type="scientific">Linnemannia gamsii</name>
    <dbReference type="NCBI Taxonomy" id="64522"/>
    <lineage>
        <taxon>Eukaryota</taxon>
        <taxon>Fungi</taxon>
        <taxon>Fungi incertae sedis</taxon>
        <taxon>Mucoromycota</taxon>
        <taxon>Mortierellomycotina</taxon>
        <taxon>Mortierellomycetes</taxon>
        <taxon>Mortierellales</taxon>
        <taxon>Mortierellaceae</taxon>
        <taxon>Linnemannia</taxon>
    </lineage>
</organism>
<reference evidence="2" key="1">
    <citation type="journal article" date="2020" name="Fungal Divers.">
        <title>Resolving the Mortierellaceae phylogeny through synthesis of multi-gene phylogenetics and phylogenomics.</title>
        <authorList>
            <person name="Vandepol N."/>
            <person name="Liber J."/>
            <person name="Desiro A."/>
            <person name="Na H."/>
            <person name="Kennedy M."/>
            <person name="Barry K."/>
            <person name="Grigoriev I.V."/>
            <person name="Miller A.N."/>
            <person name="O'Donnell K."/>
            <person name="Stajich J.E."/>
            <person name="Bonito G."/>
        </authorList>
    </citation>
    <scope>NUCLEOTIDE SEQUENCE</scope>
    <source>
        <strain evidence="2">NVP60</strain>
    </source>
</reference>
<feature type="non-terminal residue" evidence="2">
    <location>
        <position position="1"/>
    </location>
</feature>
<name>A0A9P6QMK0_9FUNG</name>
<dbReference type="GO" id="GO:0004722">
    <property type="term" value="F:protein serine/threonine phosphatase activity"/>
    <property type="evidence" value="ECO:0007669"/>
    <property type="project" value="InterPro"/>
</dbReference>
<evidence type="ECO:0000313" key="2">
    <source>
        <dbReference type="EMBL" id="KAG0274405.1"/>
    </source>
</evidence>
<protein>
    <submittedName>
        <fullName evidence="2">Protein phosphatase 2C 1</fullName>
    </submittedName>
</protein>
<feature type="non-terminal residue" evidence="2">
    <location>
        <position position="109"/>
    </location>
</feature>
<dbReference type="InterPro" id="IPR015655">
    <property type="entry name" value="PP2C"/>
</dbReference>
<proteinExistence type="predicted"/>
<keyword evidence="3" id="KW-1185">Reference proteome</keyword>
<dbReference type="OrthoDB" id="10264738at2759"/>
<evidence type="ECO:0000313" key="3">
    <source>
        <dbReference type="Proteomes" id="UP000823405"/>
    </source>
</evidence>
<dbReference type="CDD" id="cd00143">
    <property type="entry name" value="PP2Cc"/>
    <property type="match status" value="1"/>
</dbReference>
<evidence type="ECO:0000259" key="1">
    <source>
        <dbReference type="PROSITE" id="PS51746"/>
    </source>
</evidence>
<accession>A0A9P6QMK0</accession>
<comment type="caution">
    <text evidence="2">The sequence shown here is derived from an EMBL/GenBank/DDBJ whole genome shotgun (WGS) entry which is preliminary data.</text>
</comment>
<dbReference type="AlphaFoldDB" id="A0A9P6QMK0"/>
<dbReference type="Gene3D" id="3.60.40.10">
    <property type="entry name" value="PPM-type phosphatase domain"/>
    <property type="match status" value="1"/>
</dbReference>
<dbReference type="InterPro" id="IPR001932">
    <property type="entry name" value="PPM-type_phosphatase-like_dom"/>
</dbReference>
<gene>
    <name evidence="2" type="primary">PTC1_2</name>
    <name evidence="2" type="ORF">BGZ97_010518</name>
</gene>
<dbReference type="SUPFAM" id="SSF81606">
    <property type="entry name" value="PP2C-like"/>
    <property type="match status" value="1"/>
</dbReference>